<feature type="transmembrane region" description="Helical" evidence="1">
    <location>
        <begin position="38"/>
        <end position="59"/>
    </location>
</feature>
<organism evidence="2 3">
    <name type="scientific">Tenacibaculum geojense</name>
    <dbReference type="NCBI Taxonomy" id="915352"/>
    <lineage>
        <taxon>Bacteria</taxon>
        <taxon>Pseudomonadati</taxon>
        <taxon>Bacteroidota</taxon>
        <taxon>Flavobacteriia</taxon>
        <taxon>Flavobacteriales</taxon>
        <taxon>Flavobacteriaceae</taxon>
        <taxon>Tenacibaculum</taxon>
    </lineage>
</organism>
<proteinExistence type="predicted"/>
<name>A0ABW3JRU0_9FLAO</name>
<dbReference type="Proteomes" id="UP001597062">
    <property type="component" value="Unassembled WGS sequence"/>
</dbReference>
<sequence length="145" mass="16659">MTNKFAVLVNLYVVPLTAVLLSYNGFIRGGTGNIIVDALIYFISFFLSYSIVYFFSNFYKNKGEKYLSVILYLLIIALYTFKINTLLLIPLVIVFTHLLFKTQQSDEEIDLDKSILSFIIKSLPNKNRIALGLYFFIATLIILFL</sequence>
<accession>A0ABW3JRU0</accession>
<evidence type="ECO:0000313" key="3">
    <source>
        <dbReference type="Proteomes" id="UP001597062"/>
    </source>
</evidence>
<feature type="transmembrane region" description="Helical" evidence="1">
    <location>
        <begin position="71"/>
        <end position="100"/>
    </location>
</feature>
<keyword evidence="3" id="KW-1185">Reference proteome</keyword>
<protein>
    <submittedName>
        <fullName evidence="2">Uncharacterized protein</fullName>
    </submittedName>
</protein>
<dbReference type="EMBL" id="JBHTJR010000027">
    <property type="protein sequence ID" value="MFD0992570.1"/>
    <property type="molecule type" value="Genomic_DNA"/>
</dbReference>
<keyword evidence="1" id="KW-1133">Transmembrane helix</keyword>
<reference evidence="3" key="1">
    <citation type="journal article" date="2019" name="Int. J. Syst. Evol. Microbiol.">
        <title>The Global Catalogue of Microorganisms (GCM) 10K type strain sequencing project: providing services to taxonomists for standard genome sequencing and annotation.</title>
        <authorList>
            <consortium name="The Broad Institute Genomics Platform"/>
            <consortium name="The Broad Institute Genome Sequencing Center for Infectious Disease"/>
            <person name="Wu L."/>
            <person name="Ma J."/>
        </authorList>
    </citation>
    <scope>NUCLEOTIDE SEQUENCE [LARGE SCALE GENOMIC DNA]</scope>
    <source>
        <strain evidence="3">CCUG 60527</strain>
    </source>
</reference>
<evidence type="ECO:0000256" key="1">
    <source>
        <dbReference type="SAM" id="Phobius"/>
    </source>
</evidence>
<feature type="transmembrane region" description="Helical" evidence="1">
    <location>
        <begin position="127"/>
        <end position="144"/>
    </location>
</feature>
<comment type="caution">
    <text evidence="2">The sequence shown here is derived from an EMBL/GenBank/DDBJ whole genome shotgun (WGS) entry which is preliminary data.</text>
</comment>
<keyword evidence="1" id="KW-0472">Membrane</keyword>
<keyword evidence="1" id="KW-0812">Transmembrane</keyword>
<gene>
    <name evidence="2" type="ORF">ACFQ1U_05080</name>
</gene>
<evidence type="ECO:0000313" key="2">
    <source>
        <dbReference type="EMBL" id="MFD0992570.1"/>
    </source>
</evidence>
<feature type="transmembrane region" description="Helical" evidence="1">
    <location>
        <begin position="7"/>
        <end position="26"/>
    </location>
</feature>
<dbReference type="RefSeq" id="WP_386105992.1">
    <property type="nucleotide sequence ID" value="NZ_JBHTJR010000027.1"/>
</dbReference>